<dbReference type="PROSITE" id="PS00107">
    <property type="entry name" value="PROTEIN_KINASE_ATP"/>
    <property type="match status" value="1"/>
</dbReference>
<dbReference type="FunFam" id="3.30.200.20:FF:000447">
    <property type="entry name" value="Calcium/calmodulin dependent protein kinase"/>
    <property type="match status" value="1"/>
</dbReference>
<feature type="region of interest" description="Disordered" evidence="4">
    <location>
        <begin position="1"/>
        <end position="61"/>
    </location>
</feature>
<dbReference type="PANTHER" id="PTHR24346">
    <property type="entry name" value="MAP/MICROTUBULE AFFINITY-REGULATING KINASE"/>
    <property type="match status" value="1"/>
</dbReference>
<evidence type="ECO:0000313" key="7">
    <source>
        <dbReference type="Proteomes" id="UP001285441"/>
    </source>
</evidence>
<name>A0AAE0KFZ0_9PEZI</name>
<feature type="compositionally biased region" description="Basic and acidic residues" evidence="4">
    <location>
        <begin position="21"/>
        <end position="33"/>
    </location>
</feature>
<dbReference type="Gene3D" id="1.10.510.10">
    <property type="entry name" value="Transferase(Phosphotransferase) domain 1"/>
    <property type="match status" value="1"/>
</dbReference>
<dbReference type="InterPro" id="IPR008271">
    <property type="entry name" value="Ser/Thr_kinase_AS"/>
</dbReference>
<evidence type="ECO:0000256" key="2">
    <source>
        <dbReference type="ARBA" id="ARBA00022840"/>
    </source>
</evidence>
<dbReference type="InterPro" id="IPR011009">
    <property type="entry name" value="Kinase-like_dom_sf"/>
</dbReference>
<dbReference type="GO" id="GO:0035556">
    <property type="term" value="P:intracellular signal transduction"/>
    <property type="evidence" value="ECO:0007669"/>
    <property type="project" value="TreeGrafter"/>
</dbReference>
<organism evidence="6 7">
    <name type="scientific">Podospora didyma</name>
    <dbReference type="NCBI Taxonomy" id="330526"/>
    <lineage>
        <taxon>Eukaryota</taxon>
        <taxon>Fungi</taxon>
        <taxon>Dikarya</taxon>
        <taxon>Ascomycota</taxon>
        <taxon>Pezizomycotina</taxon>
        <taxon>Sordariomycetes</taxon>
        <taxon>Sordariomycetidae</taxon>
        <taxon>Sordariales</taxon>
        <taxon>Podosporaceae</taxon>
        <taxon>Podospora</taxon>
    </lineage>
</organism>
<evidence type="ECO:0000256" key="3">
    <source>
        <dbReference type="PROSITE-ProRule" id="PRU10141"/>
    </source>
</evidence>
<reference evidence="6" key="1">
    <citation type="journal article" date="2023" name="Mol. Phylogenet. Evol.">
        <title>Genome-scale phylogeny and comparative genomics of the fungal order Sordariales.</title>
        <authorList>
            <person name="Hensen N."/>
            <person name="Bonometti L."/>
            <person name="Westerberg I."/>
            <person name="Brannstrom I.O."/>
            <person name="Guillou S."/>
            <person name="Cros-Aarteil S."/>
            <person name="Calhoun S."/>
            <person name="Haridas S."/>
            <person name="Kuo A."/>
            <person name="Mondo S."/>
            <person name="Pangilinan J."/>
            <person name="Riley R."/>
            <person name="LaButti K."/>
            <person name="Andreopoulos B."/>
            <person name="Lipzen A."/>
            <person name="Chen C."/>
            <person name="Yan M."/>
            <person name="Daum C."/>
            <person name="Ng V."/>
            <person name="Clum A."/>
            <person name="Steindorff A."/>
            <person name="Ohm R.A."/>
            <person name="Martin F."/>
            <person name="Silar P."/>
            <person name="Natvig D.O."/>
            <person name="Lalanne C."/>
            <person name="Gautier V."/>
            <person name="Ament-Velasquez S.L."/>
            <person name="Kruys A."/>
            <person name="Hutchinson M.I."/>
            <person name="Powell A.J."/>
            <person name="Barry K."/>
            <person name="Miller A.N."/>
            <person name="Grigoriev I.V."/>
            <person name="Debuchy R."/>
            <person name="Gladieux P."/>
            <person name="Hiltunen Thoren M."/>
            <person name="Johannesson H."/>
        </authorList>
    </citation>
    <scope>NUCLEOTIDE SEQUENCE</scope>
    <source>
        <strain evidence="6">CBS 232.78</strain>
    </source>
</reference>
<dbReference type="GO" id="GO:0005524">
    <property type="term" value="F:ATP binding"/>
    <property type="evidence" value="ECO:0007669"/>
    <property type="project" value="UniProtKB-UniRule"/>
</dbReference>
<comment type="caution">
    <text evidence="6">The sequence shown here is derived from an EMBL/GenBank/DDBJ whole genome shotgun (WGS) entry which is preliminary data.</text>
</comment>
<evidence type="ECO:0000256" key="1">
    <source>
        <dbReference type="ARBA" id="ARBA00022741"/>
    </source>
</evidence>
<dbReference type="Gene3D" id="3.30.200.20">
    <property type="entry name" value="Phosphorylase Kinase, domain 1"/>
    <property type="match status" value="1"/>
</dbReference>
<feature type="region of interest" description="Disordered" evidence="4">
    <location>
        <begin position="477"/>
        <end position="524"/>
    </location>
</feature>
<dbReference type="PROSITE" id="PS50011">
    <property type="entry name" value="PROTEIN_KINASE_DOM"/>
    <property type="match status" value="1"/>
</dbReference>
<keyword evidence="7" id="KW-1185">Reference proteome</keyword>
<proteinExistence type="predicted"/>
<keyword evidence="6" id="KW-0418">Kinase</keyword>
<feature type="region of interest" description="Disordered" evidence="4">
    <location>
        <begin position="618"/>
        <end position="640"/>
    </location>
</feature>
<dbReference type="InterPro" id="IPR017441">
    <property type="entry name" value="Protein_kinase_ATP_BS"/>
</dbReference>
<evidence type="ECO:0000259" key="5">
    <source>
        <dbReference type="PROSITE" id="PS50011"/>
    </source>
</evidence>
<feature type="domain" description="Protein kinase" evidence="5">
    <location>
        <begin position="121"/>
        <end position="421"/>
    </location>
</feature>
<feature type="binding site" evidence="3">
    <location>
        <position position="149"/>
    </location>
    <ligand>
        <name>ATP</name>
        <dbReference type="ChEBI" id="CHEBI:30616"/>
    </ligand>
</feature>
<feature type="compositionally biased region" description="Polar residues" evidence="4">
    <location>
        <begin position="706"/>
        <end position="715"/>
    </location>
</feature>
<accession>A0AAE0KFZ0</accession>
<dbReference type="CDD" id="cd14008">
    <property type="entry name" value="STKc_LKB1_CaMKK"/>
    <property type="match status" value="1"/>
</dbReference>
<dbReference type="SMART" id="SM00220">
    <property type="entry name" value="S_TKc"/>
    <property type="match status" value="1"/>
</dbReference>
<dbReference type="AlphaFoldDB" id="A0AAE0KFZ0"/>
<dbReference type="GO" id="GO:0004674">
    <property type="term" value="F:protein serine/threonine kinase activity"/>
    <property type="evidence" value="ECO:0007669"/>
    <property type="project" value="TreeGrafter"/>
</dbReference>
<dbReference type="FunFam" id="1.10.510.10:FF:000995">
    <property type="entry name" value="BcCMK3, calcium/calmodulin-dependent protein kinase"/>
    <property type="match status" value="1"/>
</dbReference>
<feature type="region of interest" description="Disordered" evidence="4">
    <location>
        <begin position="690"/>
        <end position="715"/>
    </location>
</feature>
<dbReference type="PANTHER" id="PTHR24346:SF77">
    <property type="entry name" value="SERINE THREONINE PROTEIN KINASE"/>
    <property type="match status" value="1"/>
</dbReference>
<dbReference type="Pfam" id="PF00069">
    <property type="entry name" value="Pkinase"/>
    <property type="match status" value="1"/>
</dbReference>
<dbReference type="SUPFAM" id="SSF56112">
    <property type="entry name" value="Protein kinase-like (PK-like)"/>
    <property type="match status" value="1"/>
</dbReference>
<dbReference type="EMBL" id="JAULSW010000007">
    <property type="protein sequence ID" value="KAK3375482.1"/>
    <property type="molecule type" value="Genomic_DNA"/>
</dbReference>
<dbReference type="InterPro" id="IPR000719">
    <property type="entry name" value="Prot_kinase_dom"/>
</dbReference>
<evidence type="ECO:0000256" key="4">
    <source>
        <dbReference type="SAM" id="MobiDB-lite"/>
    </source>
</evidence>
<keyword evidence="2 3" id="KW-0067">ATP-binding</keyword>
<dbReference type="Proteomes" id="UP001285441">
    <property type="component" value="Unassembled WGS sequence"/>
</dbReference>
<reference evidence="6" key="2">
    <citation type="submission" date="2023-06" db="EMBL/GenBank/DDBJ databases">
        <authorList>
            <consortium name="Lawrence Berkeley National Laboratory"/>
            <person name="Haridas S."/>
            <person name="Hensen N."/>
            <person name="Bonometti L."/>
            <person name="Westerberg I."/>
            <person name="Brannstrom I.O."/>
            <person name="Guillou S."/>
            <person name="Cros-Aarteil S."/>
            <person name="Calhoun S."/>
            <person name="Kuo A."/>
            <person name="Mondo S."/>
            <person name="Pangilinan J."/>
            <person name="Riley R."/>
            <person name="LaButti K."/>
            <person name="Andreopoulos B."/>
            <person name="Lipzen A."/>
            <person name="Chen C."/>
            <person name="Yanf M."/>
            <person name="Daum C."/>
            <person name="Ng V."/>
            <person name="Clum A."/>
            <person name="Steindorff A."/>
            <person name="Ohm R."/>
            <person name="Martin F."/>
            <person name="Silar P."/>
            <person name="Natvig D."/>
            <person name="Lalanne C."/>
            <person name="Gautier V."/>
            <person name="Ament-velasquez S.L."/>
            <person name="Kruys A."/>
            <person name="Hutchinson M.I."/>
            <person name="Powell A.J."/>
            <person name="Barry K."/>
            <person name="Miller A.N."/>
            <person name="Grigoriev I.V."/>
            <person name="Debuchy R."/>
            <person name="Gladieux P."/>
            <person name="Thoren M.H."/>
            <person name="Johannesson H."/>
        </authorList>
    </citation>
    <scope>NUCLEOTIDE SEQUENCE</scope>
    <source>
        <strain evidence="6">CBS 232.78</strain>
    </source>
</reference>
<feature type="region of interest" description="Disordered" evidence="4">
    <location>
        <begin position="167"/>
        <end position="186"/>
    </location>
</feature>
<protein>
    <submittedName>
        <fullName evidence="6">Kinase-like domain-containing protein</fullName>
    </submittedName>
</protein>
<dbReference type="PROSITE" id="PS00108">
    <property type="entry name" value="PROTEIN_KINASE_ST"/>
    <property type="match status" value="1"/>
</dbReference>
<keyword evidence="6" id="KW-0808">Transferase</keyword>
<keyword evidence="1 3" id="KW-0547">Nucleotide-binding</keyword>
<dbReference type="GO" id="GO:0005737">
    <property type="term" value="C:cytoplasm"/>
    <property type="evidence" value="ECO:0007669"/>
    <property type="project" value="TreeGrafter"/>
</dbReference>
<evidence type="ECO:0000313" key="6">
    <source>
        <dbReference type="EMBL" id="KAK3375482.1"/>
    </source>
</evidence>
<sequence>MSSQDFQPARLPEYSLPLRARTGDDEAMAEHPKTAHPLTGFGFPASPGISIELHDDSDARPPFPLPHPNSAPANIQQFKSPIRHHKRTPSAHREVKETLNARSEYMNDDSDGRSHYRINQYVIKDEIGRGSYGAVHLATDQFGNEYAVKEFSKARLRKRAQSNILRQGPRGLGRHPARAGFGAPDVANTRLSDHKAREAKDALFLIREEIAIMKKLNHPNLVQLIEVLDDPEEDSLYMVLEMCKKGVVMKIGLGEHATPYPEEECRLWFRDLILGIEYLHSQGVVHRDIKPDNLLLTSDNILKVVDFGVSEIFEKTDEMRTAKPAGSPAFLPPELCVAKHGDVSGKAADIWSMGVSLYCLRYGKIPFEHSNVLAIYQAIKTETPELPTDENPDFVDLMARLMEKDPEKRITMAELREHPWVTKGGDDPLLSAEENCSDPVEVPNALEVNHAFTRRMSHLLCVMKAIRKFKSLLAPKGMTAAPREPIPKAPQDEEDVTPRASPRPDGQSEKAQQQAKDADQSTAEHAKRVLMERERFLKLTAGGGGNVASFLAPTPAAATTTTTSTTDNTETLLLGIGTGGIDDFSEEPLPADMVSDSPTAVDFNIYDRAFEAEVDRIKRSTSRRGGGNNSSINNKKGSGTLYHTKLNERSHYDENLTWGAGAGSTPRRQQRAGAAVVGPRFADLVAQAMANKEPKGSDELVGQEEIQAQTRSQTQ</sequence>
<feature type="compositionally biased region" description="Low complexity" evidence="4">
    <location>
        <begin position="629"/>
        <end position="639"/>
    </location>
</feature>
<gene>
    <name evidence="6" type="ORF">B0H63DRAFT_280575</name>
</gene>